<protein>
    <submittedName>
        <fullName evidence="1">Uncharacterized protein</fullName>
    </submittedName>
</protein>
<gene>
    <name evidence="1" type="ORF">Tci_659355</name>
</gene>
<dbReference type="EMBL" id="BKCJ010504906">
    <property type="protein sequence ID" value="GFA87383.1"/>
    <property type="molecule type" value="Genomic_DNA"/>
</dbReference>
<accession>A0A699KCV3</accession>
<proteinExistence type="predicted"/>
<feature type="non-terminal residue" evidence="1">
    <location>
        <position position="1"/>
    </location>
</feature>
<organism evidence="1">
    <name type="scientific">Tanacetum cinerariifolium</name>
    <name type="common">Dalmatian daisy</name>
    <name type="synonym">Chrysanthemum cinerariifolium</name>
    <dbReference type="NCBI Taxonomy" id="118510"/>
    <lineage>
        <taxon>Eukaryota</taxon>
        <taxon>Viridiplantae</taxon>
        <taxon>Streptophyta</taxon>
        <taxon>Embryophyta</taxon>
        <taxon>Tracheophyta</taxon>
        <taxon>Spermatophyta</taxon>
        <taxon>Magnoliopsida</taxon>
        <taxon>eudicotyledons</taxon>
        <taxon>Gunneridae</taxon>
        <taxon>Pentapetalae</taxon>
        <taxon>asterids</taxon>
        <taxon>campanulids</taxon>
        <taxon>Asterales</taxon>
        <taxon>Asteraceae</taxon>
        <taxon>Asteroideae</taxon>
        <taxon>Anthemideae</taxon>
        <taxon>Anthemidinae</taxon>
        <taxon>Tanacetum</taxon>
    </lineage>
</organism>
<dbReference type="AlphaFoldDB" id="A0A699KCV3"/>
<name>A0A699KCV3_TANCI</name>
<evidence type="ECO:0000313" key="1">
    <source>
        <dbReference type="EMBL" id="GFA87383.1"/>
    </source>
</evidence>
<sequence length="98" mass="11597">GVEGMDTRCYEKITSDKIPEPEEIFSTPLSYSIIVSLSEEEQLYIQKESKHVGNPWITKEELEHHFVERLEKLKRKRSETWQPWPADNNKLTLECYEG</sequence>
<reference evidence="1" key="1">
    <citation type="journal article" date="2019" name="Sci. Rep.">
        <title>Draft genome of Tanacetum cinerariifolium, the natural source of mosquito coil.</title>
        <authorList>
            <person name="Yamashiro T."/>
            <person name="Shiraishi A."/>
            <person name="Satake H."/>
            <person name="Nakayama K."/>
        </authorList>
    </citation>
    <scope>NUCLEOTIDE SEQUENCE</scope>
</reference>
<comment type="caution">
    <text evidence="1">The sequence shown here is derived from an EMBL/GenBank/DDBJ whole genome shotgun (WGS) entry which is preliminary data.</text>
</comment>